<comment type="caution">
    <text evidence="1">The sequence shown here is derived from an EMBL/GenBank/DDBJ whole genome shotgun (WGS) entry which is preliminary data.</text>
</comment>
<protein>
    <submittedName>
        <fullName evidence="1">Uncharacterized protein</fullName>
    </submittedName>
</protein>
<dbReference type="OrthoDB" id="5509974at2"/>
<gene>
    <name evidence="1" type="ORF">CAP_7794</name>
</gene>
<organism evidence="1 2">
    <name type="scientific">Chondromyces apiculatus DSM 436</name>
    <dbReference type="NCBI Taxonomy" id="1192034"/>
    <lineage>
        <taxon>Bacteria</taxon>
        <taxon>Pseudomonadati</taxon>
        <taxon>Myxococcota</taxon>
        <taxon>Polyangia</taxon>
        <taxon>Polyangiales</taxon>
        <taxon>Polyangiaceae</taxon>
        <taxon>Chondromyces</taxon>
    </lineage>
</organism>
<evidence type="ECO:0000313" key="2">
    <source>
        <dbReference type="Proteomes" id="UP000019678"/>
    </source>
</evidence>
<keyword evidence="2" id="KW-1185">Reference proteome</keyword>
<dbReference type="Proteomes" id="UP000019678">
    <property type="component" value="Unassembled WGS sequence"/>
</dbReference>
<dbReference type="EMBL" id="ASRX01000072">
    <property type="protein sequence ID" value="EYF01728.1"/>
    <property type="molecule type" value="Genomic_DNA"/>
</dbReference>
<name>A0A017SXN4_9BACT</name>
<proteinExistence type="predicted"/>
<reference evidence="1 2" key="1">
    <citation type="submission" date="2013-05" db="EMBL/GenBank/DDBJ databases">
        <title>Genome assembly of Chondromyces apiculatus DSM 436.</title>
        <authorList>
            <person name="Sharma G."/>
            <person name="Khatri I."/>
            <person name="Kaur C."/>
            <person name="Mayilraj S."/>
            <person name="Subramanian S."/>
        </authorList>
    </citation>
    <scope>NUCLEOTIDE SEQUENCE [LARGE SCALE GENOMIC DNA]</scope>
    <source>
        <strain evidence="1 2">DSM 436</strain>
    </source>
</reference>
<evidence type="ECO:0000313" key="1">
    <source>
        <dbReference type="EMBL" id="EYF01728.1"/>
    </source>
</evidence>
<sequence length="139" mass="15534">MMGKVFVAFALMLSGLLFALPTWAGSYLDRASLLLDEARREGDLLQPRTHDRELVLVIQALAEARVKAARKMECPAAVAKVHPHLLLVMENSERAADAAVQGNFKKFMEHLTAARNEERAFRAMLSQLGFTLPESESRR</sequence>
<dbReference type="AlphaFoldDB" id="A0A017SXN4"/>
<accession>A0A017SXN4</accession>